<evidence type="ECO:0000313" key="4">
    <source>
        <dbReference type="Proteomes" id="UP000183982"/>
    </source>
</evidence>
<dbReference type="SUPFAM" id="SSF47090">
    <property type="entry name" value="PGBD-like"/>
    <property type="match status" value="1"/>
</dbReference>
<dbReference type="Proteomes" id="UP000183982">
    <property type="component" value="Unassembled WGS sequence"/>
</dbReference>
<accession>A0A1M6BMZ0</accession>
<dbReference type="EMBL" id="FQZQ01000001">
    <property type="protein sequence ID" value="SHI49873.1"/>
    <property type="molecule type" value="Genomic_DNA"/>
</dbReference>
<evidence type="ECO:0000313" key="3">
    <source>
        <dbReference type="EMBL" id="SHI49873.1"/>
    </source>
</evidence>
<evidence type="ECO:0000256" key="1">
    <source>
        <dbReference type="SAM" id="SignalP"/>
    </source>
</evidence>
<dbReference type="STRING" id="1470563.SAMN05444000_101274"/>
<feature type="chain" id="PRO_5013042269" evidence="1">
    <location>
        <begin position="19"/>
        <end position="217"/>
    </location>
</feature>
<evidence type="ECO:0000259" key="2">
    <source>
        <dbReference type="Pfam" id="PF01471"/>
    </source>
</evidence>
<dbReference type="InterPro" id="IPR036366">
    <property type="entry name" value="PGBDSf"/>
</dbReference>
<dbReference type="Pfam" id="PF01471">
    <property type="entry name" value="PG_binding_1"/>
    <property type="match status" value="1"/>
</dbReference>
<name>A0A1M6BMZ0_9RHOB</name>
<feature type="domain" description="Peptidoglycan binding-like" evidence="2">
    <location>
        <begin position="152"/>
        <end position="206"/>
    </location>
</feature>
<keyword evidence="4" id="KW-1185">Reference proteome</keyword>
<sequence>MRLSVFAIALVSAGAAQAEIEDCYALESPQDKIGEMVVTSDGDMTYTQKGQPNILYFSGCGVAENDVVKCSIECDGGNMSYTHSVEGIEVDASGFRIETMQFDSILNGAGRDGADGEVLYGVFLLKPAPVEMCRKVNARMPDIILQAGDVHPFVAGLERNLLAGGYFVGGADTVFDTRTTDAVKAYQADVGLEQTGHADRALMRRLGVDTMLAFGGC</sequence>
<keyword evidence="1" id="KW-0732">Signal</keyword>
<reference evidence="4" key="1">
    <citation type="submission" date="2016-11" db="EMBL/GenBank/DDBJ databases">
        <authorList>
            <person name="Varghese N."/>
            <person name="Submissions S."/>
        </authorList>
    </citation>
    <scope>NUCLEOTIDE SEQUENCE [LARGE SCALE GENOMIC DNA]</scope>
    <source>
        <strain evidence="4">DSM 100564</strain>
    </source>
</reference>
<dbReference type="AlphaFoldDB" id="A0A1M6BMZ0"/>
<dbReference type="OrthoDB" id="7859905at2"/>
<protein>
    <submittedName>
        <fullName evidence="3">Putative peptidoglycan binding domain-containing protein</fullName>
    </submittedName>
</protein>
<gene>
    <name evidence="3" type="ORF">SAMN05444000_101274</name>
</gene>
<feature type="signal peptide" evidence="1">
    <location>
        <begin position="1"/>
        <end position="18"/>
    </location>
</feature>
<proteinExistence type="predicted"/>
<dbReference type="RefSeq" id="WP_073248601.1">
    <property type="nucleotide sequence ID" value="NZ_FQZQ01000001.1"/>
</dbReference>
<organism evidence="3 4">
    <name type="scientific">Shimia gijangensis</name>
    <dbReference type="NCBI Taxonomy" id="1470563"/>
    <lineage>
        <taxon>Bacteria</taxon>
        <taxon>Pseudomonadati</taxon>
        <taxon>Pseudomonadota</taxon>
        <taxon>Alphaproteobacteria</taxon>
        <taxon>Rhodobacterales</taxon>
        <taxon>Roseobacteraceae</taxon>
    </lineage>
</organism>
<dbReference type="InterPro" id="IPR036365">
    <property type="entry name" value="PGBD-like_sf"/>
</dbReference>
<dbReference type="InterPro" id="IPR002477">
    <property type="entry name" value="Peptidoglycan-bd-like"/>
</dbReference>
<dbReference type="Gene3D" id="1.10.101.10">
    <property type="entry name" value="PGBD-like superfamily/PGBD"/>
    <property type="match status" value="1"/>
</dbReference>